<feature type="region of interest" description="Disordered" evidence="1">
    <location>
        <begin position="192"/>
        <end position="218"/>
    </location>
</feature>
<dbReference type="RefSeq" id="WP_377786937.1">
    <property type="nucleotide sequence ID" value="NZ_JBHLYQ010000001.1"/>
</dbReference>
<protein>
    <submittedName>
        <fullName evidence="2">Uncharacterized protein</fullName>
    </submittedName>
</protein>
<dbReference type="Proteomes" id="UP001589788">
    <property type="component" value="Unassembled WGS sequence"/>
</dbReference>
<dbReference type="EMBL" id="JBHLYQ010000001">
    <property type="protein sequence ID" value="MFC0080581.1"/>
    <property type="molecule type" value="Genomic_DNA"/>
</dbReference>
<evidence type="ECO:0000256" key="1">
    <source>
        <dbReference type="SAM" id="MobiDB-lite"/>
    </source>
</evidence>
<organism evidence="2 3">
    <name type="scientific">Aciditerrimonas ferrireducens</name>
    <dbReference type="NCBI Taxonomy" id="667306"/>
    <lineage>
        <taxon>Bacteria</taxon>
        <taxon>Bacillati</taxon>
        <taxon>Actinomycetota</taxon>
        <taxon>Acidimicrobiia</taxon>
        <taxon>Acidimicrobiales</taxon>
        <taxon>Acidimicrobiaceae</taxon>
        <taxon>Aciditerrimonas</taxon>
    </lineage>
</organism>
<evidence type="ECO:0000313" key="2">
    <source>
        <dbReference type="EMBL" id="MFC0080581.1"/>
    </source>
</evidence>
<keyword evidence="3" id="KW-1185">Reference proteome</keyword>
<sequence>MNVSTDANLAVAGGTIILAFFTWRAAAASRKAAQATEQAASSGREAAEASRQAAEAARDEADATVQLAQEAREDRELAWRPYLVVDVITTVSTGKLTYKVRNIGRGPAIDVTIWAYHPVQGTGTWGYAPACALAAGTSKQGGFQADQTARFPVDLFPKPTNPDRVPGLVVVATCTDIGDNRWRFVDGYRPDQVRPRDPNPPPWTAWVAEPGGLDNPTR</sequence>
<proteinExistence type="predicted"/>
<gene>
    <name evidence="2" type="ORF">ACFFRE_00210</name>
</gene>
<name>A0ABV6BYQ2_9ACTN</name>
<accession>A0ABV6BYQ2</accession>
<evidence type="ECO:0000313" key="3">
    <source>
        <dbReference type="Proteomes" id="UP001589788"/>
    </source>
</evidence>
<comment type="caution">
    <text evidence="2">The sequence shown here is derived from an EMBL/GenBank/DDBJ whole genome shotgun (WGS) entry which is preliminary data.</text>
</comment>
<feature type="region of interest" description="Disordered" evidence="1">
    <location>
        <begin position="39"/>
        <end position="65"/>
    </location>
</feature>
<feature type="compositionally biased region" description="Low complexity" evidence="1">
    <location>
        <begin position="39"/>
        <end position="55"/>
    </location>
</feature>
<reference evidence="2 3" key="1">
    <citation type="submission" date="2024-09" db="EMBL/GenBank/DDBJ databases">
        <authorList>
            <person name="Sun Q."/>
            <person name="Mori K."/>
        </authorList>
    </citation>
    <scope>NUCLEOTIDE SEQUENCE [LARGE SCALE GENOMIC DNA]</scope>
    <source>
        <strain evidence="2 3">JCM 15389</strain>
    </source>
</reference>